<dbReference type="Proteomes" id="UP001153678">
    <property type="component" value="Unassembled WGS sequence"/>
</dbReference>
<gene>
    <name evidence="2" type="ORF">FWILDA_LOCUS12619</name>
</gene>
<keyword evidence="3" id="KW-1185">Reference proteome</keyword>
<feature type="non-terminal residue" evidence="2">
    <location>
        <position position="197"/>
    </location>
</feature>
<comment type="caution">
    <text evidence="2">The sequence shown here is derived from an EMBL/GenBank/DDBJ whole genome shotgun (WGS) entry which is preliminary data.</text>
</comment>
<sequence length="197" mass="23345">MPSYTCQLVEEKEEEELSYDEQLEEKEEFDYEEQLEEKSLSSFFSSNVSLRKIWTFKVIICIKTNFDILDGTSDSVLNVSVSNTYKSVLLESKHVIEIIPELERDYIIQIKNYERFDSKIKQCEHYKYFNRSIRISYIKLNYLTEADLHCINVYLGILTELNNSLDSRILKALFRAFVEIGLSMERQRTLRSSRNIS</sequence>
<dbReference type="AlphaFoldDB" id="A0A9W4WUC2"/>
<feature type="region of interest" description="Disordered" evidence="1">
    <location>
        <begin position="1"/>
        <end position="20"/>
    </location>
</feature>
<accession>A0A9W4WUC2</accession>
<name>A0A9W4WUC2_9GLOM</name>
<evidence type="ECO:0000256" key="1">
    <source>
        <dbReference type="SAM" id="MobiDB-lite"/>
    </source>
</evidence>
<evidence type="ECO:0000313" key="3">
    <source>
        <dbReference type="Proteomes" id="UP001153678"/>
    </source>
</evidence>
<proteinExistence type="predicted"/>
<reference evidence="2" key="1">
    <citation type="submission" date="2022-08" db="EMBL/GenBank/DDBJ databases">
        <authorList>
            <person name="Kallberg Y."/>
            <person name="Tangrot J."/>
            <person name="Rosling A."/>
        </authorList>
    </citation>
    <scope>NUCLEOTIDE SEQUENCE</scope>
    <source>
        <strain evidence="2">Wild A</strain>
    </source>
</reference>
<dbReference type="EMBL" id="CAMKVN010004177">
    <property type="protein sequence ID" value="CAI2186523.1"/>
    <property type="molecule type" value="Genomic_DNA"/>
</dbReference>
<evidence type="ECO:0000313" key="2">
    <source>
        <dbReference type="EMBL" id="CAI2186523.1"/>
    </source>
</evidence>
<protein>
    <submittedName>
        <fullName evidence="2">4192_t:CDS:1</fullName>
    </submittedName>
</protein>
<feature type="compositionally biased region" description="Acidic residues" evidence="1">
    <location>
        <begin position="11"/>
        <end position="20"/>
    </location>
</feature>
<organism evidence="2 3">
    <name type="scientific">Funneliformis geosporum</name>
    <dbReference type="NCBI Taxonomy" id="1117311"/>
    <lineage>
        <taxon>Eukaryota</taxon>
        <taxon>Fungi</taxon>
        <taxon>Fungi incertae sedis</taxon>
        <taxon>Mucoromycota</taxon>
        <taxon>Glomeromycotina</taxon>
        <taxon>Glomeromycetes</taxon>
        <taxon>Glomerales</taxon>
        <taxon>Glomeraceae</taxon>
        <taxon>Funneliformis</taxon>
    </lineage>
</organism>